<dbReference type="GO" id="GO:0042586">
    <property type="term" value="F:peptide deformylase activity"/>
    <property type="evidence" value="ECO:0007669"/>
    <property type="project" value="UniProtKB-UniRule"/>
</dbReference>
<accession>A0A9E7AAD3</accession>
<dbReference type="Gene3D" id="3.90.45.10">
    <property type="entry name" value="Peptide deformylase"/>
    <property type="match status" value="1"/>
</dbReference>
<dbReference type="RefSeq" id="WP_244451269.1">
    <property type="nucleotide sequence ID" value="NZ_CP083241.1"/>
</dbReference>
<keyword evidence="3" id="KW-0614">Plasmid</keyword>
<dbReference type="GO" id="GO:0006412">
    <property type="term" value="P:translation"/>
    <property type="evidence" value="ECO:0007669"/>
    <property type="project" value="UniProtKB-UniRule"/>
</dbReference>
<evidence type="ECO:0000256" key="1">
    <source>
        <dbReference type="ARBA" id="ARBA00010759"/>
    </source>
</evidence>
<geneLocation type="plasmid" evidence="3 4">
    <name>pB</name>
</geneLocation>
<dbReference type="Proteomes" id="UP000831684">
    <property type="component" value="Plasmid pB"/>
</dbReference>
<feature type="active site" evidence="2">
    <location>
        <position position="141"/>
    </location>
</feature>
<dbReference type="KEGG" id="apol:K9D25_22645"/>
<name>A0A9E7AAD3_9HYPH</name>
<dbReference type="EMBL" id="CP083241">
    <property type="protein sequence ID" value="UOK73654.1"/>
    <property type="molecule type" value="Genomic_DNA"/>
</dbReference>
<dbReference type="CDD" id="cd00487">
    <property type="entry name" value="Pep_deformylase"/>
    <property type="match status" value="1"/>
</dbReference>
<comment type="catalytic activity">
    <reaction evidence="2">
        <text>N-terminal N-formyl-L-methionyl-[peptide] + H2O = N-terminal L-methionyl-[peptide] + formate</text>
        <dbReference type="Rhea" id="RHEA:24420"/>
        <dbReference type="Rhea" id="RHEA-COMP:10639"/>
        <dbReference type="Rhea" id="RHEA-COMP:10640"/>
        <dbReference type="ChEBI" id="CHEBI:15377"/>
        <dbReference type="ChEBI" id="CHEBI:15740"/>
        <dbReference type="ChEBI" id="CHEBI:49298"/>
        <dbReference type="ChEBI" id="CHEBI:64731"/>
        <dbReference type="EC" id="3.5.1.88"/>
    </reaction>
</comment>
<sequence>MEEMPVRPVVLFGDPRLRHTCRPVDVAADDWRPDAHDLADTLTCLRQRLGFGRALAAPQIGSPHRLIAFDCALGRFVMANPEIIWRSAEMQPVWDDCFSLPGVCMAVMRHRSVSVRFRTLDNEPVELAELPPDLAELVQHEIDHLDGILMSDRLVDSRAIISAEMAALTAHPGA</sequence>
<evidence type="ECO:0000313" key="4">
    <source>
        <dbReference type="Proteomes" id="UP000831684"/>
    </source>
</evidence>
<evidence type="ECO:0000256" key="2">
    <source>
        <dbReference type="HAMAP-Rule" id="MF_00163"/>
    </source>
</evidence>
<dbReference type="PANTHER" id="PTHR10458">
    <property type="entry name" value="PEPTIDE DEFORMYLASE"/>
    <property type="match status" value="1"/>
</dbReference>
<comment type="cofactor">
    <cofactor evidence="2">
        <name>Fe(2+)</name>
        <dbReference type="ChEBI" id="CHEBI:29033"/>
    </cofactor>
    <text evidence="2">Binds 1 Fe(2+) ion.</text>
</comment>
<reference evidence="3" key="1">
    <citation type="submission" date="2021-09" db="EMBL/GenBank/DDBJ databases">
        <title>Network and meta-omics reveal the key degrader and cooperation patterns in an efficient 1,4-dioxane-degrading microbial community.</title>
        <authorList>
            <person name="Dai C."/>
        </authorList>
    </citation>
    <scope>NUCLEOTIDE SEQUENCE</scope>
    <source>
        <strain evidence="3">ZM13</strain>
        <plasmid evidence="3">pB</plasmid>
    </source>
</reference>
<feature type="binding site" evidence="2">
    <location>
        <position position="140"/>
    </location>
    <ligand>
        <name>Fe cation</name>
        <dbReference type="ChEBI" id="CHEBI:24875"/>
    </ligand>
</feature>
<evidence type="ECO:0000313" key="3">
    <source>
        <dbReference type="EMBL" id="UOK73654.1"/>
    </source>
</evidence>
<dbReference type="HAMAP" id="MF_00163">
    <property type="entry name" value="Pep_deformylase"/>
    <property type="match status" value="1"/>
</dbReference>
<feature type="binding site" evidence="2">
    <location>
        <position position="144"/>
    </location>
    <ligand>
        <name>Fe cation</name>
        <dbReference type="ChEBI" id="CHEBI:24875"/>
    </ligand>
</feature>
<dbReference type="InterPro" id="IPR023635">
    <property type="entry name" value="Peptide_deformylase"/>
</dbReference>
<dbReference type="PIRSF" id="PIRSF004749">
    <property type="entry name" value="Pep_def"/>
    <property type="match status" value="1"/>
</dbReference>
<dbReference type="PANTHER" id="PTHR10458:SF22">
    <property type="entry name" value="PEPTIDE DEFORMYLASE"/>
    <property type="match status" value="1"/>
</dbReference>
<comment type="function">
    <text evidence="2">Removes the formyl group from the N-terminal Met of newly synthesized proteins. Requires at least a dipeptide for an efficient rate of reaction. N-terminal L-methionine is a prerequisite for activity but the enzyme has broad specificity at other positions.</text>
</comment>
<dbReference type="PRINTS" id="PR01576">
    <property type="entry name" value="PDEFORMYLASE"/>
</dbReference>
<feature type="binding site" evidence="2">
    <location>
        <position position="97"/>
    </location>
    <ligand>
        <name>Fe cation</name>
        <dbReference type="ChEBI" id="CHEBI:24875"/>
    </ligand>
</feature>
<keyword evidence="2" id="KW-0648">Protein biosynthesis</keyword>
<keyword evidence="2" id="KW-0378">Hydrolase</keyword>
<dbReference type="SUPFAM" id="SSF56420">
    <property type="entry name" value="Peptide deformylase"/>
    <property type="match status" value="1"/>
</dbReference>
<dbReference type="GO" id="GO:0046872">
    <property type="term" value="F:metal ion binding"/>
    <property type="evidence" value="ECO:0007669"/>
    <property type="project" value="UniProtKB-KW"/>
</dbReference>
<keyword evidence="2" id="KW-0408">Iron</keyword>
<organism evidence="3 4">
    <name type="scientific">Ancylobacter polymorphus</name>
    <dbReference type="NCBI Taxonomy" id="223390"/>
    <lineage>
        <taxon>Bacteria</taxon>
        <taxon>Pseudomonadati</taxon>
        <taxon>Pseudomonadota</taxon>
        <taxon>Alphaproteobacteria</taxon>
        <taxon>Hyphomicrobiales</taxon>
        <taxon>Xanthobacteraceae</taxon>
        <taxon>Ancylobacter</taxon>
    </lineage>
</organism>
<dbReference type="AlphaFoldDB" id="A0A9E7AAD3"/>
<proteinExistence type="inferred from homology"/>
<gene>
    <name evidence="2" type="primary">def</name>
    <name evidence="3" type="ORF">K9D25_22645</name>
</gene>
<dbReference type="EC" id="3.5.1.88" evidence="2"/>
<keyword evidence="2" id="KW-0479">Metal-binding</keyword>
<comment type="similarity">
    <text evidence="1 2">Belongs to the polypeptide deformylase family.</text>
</comment>
<protein>
    <recommendedName>
        <fullName evidence="2">Peptide deformylase</fullName>
        <shortName evidence="2">PDF</shortName>
        <ecNumber evidence="2">3.5.1.88</ecNumber>
    </recommendedName>
    <alternativeName>
        <fullName evidence="2">Polypeptide deformylase</fullName>
    </alternativeName>
</protein>
<dbReference type="InterPro" id="IPR036821">
    <property type="entry name" value="Peptide_deformylase_sf"/>
</dbReference>
<dbReference type="Pfam" id="PF01327">
    <property type="entry name" value="Pep_deformylase"/>
    <property type="match status" value="1"/>
</dbReference>